<dbReference type="Proteomes" id="UP001525890">
    <property type="component" value="Unassembled WGS sequence"/>
</dbReference>
<comment type="caution">
    <text evidence="1">The sequence shown here is derived from an EMBL/GenBank/DDBJ whole genome shotgun (WGS) entry which is preliminary data.</text>
</comment>
<organism evidence="1 2">
    <name type="scientific">Laspinema palackyanum D2a</name>
    <dbReference type="NCBI Taxonomy" id="2953684"/>
    <lineage>
        <taxon>Bacteria</taxon>
        <taxon>Bacillati</taxon>
        <taxon>Cyanobacteriota</taxon>
        <taxon>Cyanophyceae</taxon>
        <taxon>Oscillatoriophycideae</taxon>
        <taxon>Oscillatoriales</taxon>
        <taxon>Laspinemataceae</taxon>
        <taxon>Laspinema</taxon>
        <taxon>Laspinema palackyanum</taxon>
    </lineage>
</organism>
<dbReference type="EMBL" id="JAMXFF010000009">
    <property type="protein sequence ID" value="MCT7966335.1"/>
    <property type="molecule type" value="Genomic_DNA"/>
</dbReference>
<keyword evidence="2" id="KW-1185">Reference proteome</keyword>
<evidence type="ECO:0000313" key="2">
    <source>
        <dbReference type="Proteomes" id="UP001525890"/>
    </source>
</evidence>
<accession>A0ABT2MNK5</accession>
<sequence length="63" mass="6942">MTTKKTLRWECLAPGNGYCTDCTCDHDDLAAIPGKREGRSPRVFSKGLNPFVALFVRLIGTRG</sequence>
<dbReference type="RefSeq" id="WP_368005979.1">
    <property type="nucleotide sequence ID" value="NZ_JAMXFF010000009.1"/>
</dbReference>
<name>A0ABT2MNK5_9CYAN</name>
<reference evidence="1 2" key="1">
    <citation type="journal article" date="2022" name="Front. Microbiol.">
        <title>High genomic differentiation and limited gene flow indicate recent cryptic speciation within the genus Laspinema (cyanobacteria).</title>
        <authorList>
            <person name="Stanojkovic A."/>
            <person name="Skoupy S."/>
            <person name="Skaloud P."/>
            <person name="Dvorak P."/>
        </authorList>
    </citation>
    <scope>NUCLEOTIDE SEQUENCE [LARGE SCALE GENOMIC DNA]</scope>
    <source>
        <strain evidence="1 2">D2a</strain>
    </source>
</reference>
<gene>
    <name evidence="1" type="ORF">NG799_08310</name>
</gene>
<evidence type="ECO:0000313" key="1">
    <source>
        <dbReference type="EMBL" id="MCT7966335.1"/>
    </source>
</evidence>
<protein>
    <submittedName>
        <fullName evidence="1">Uncharacterized protein</fullName>
    </submittedName>
</protein>
<proteinExistence type="predicted"/>